<protein>
    <submittedName>
        <fullName evidence="7">Biotin carboxylase</fullName>
    </submittedName>
</protein>
<organism evidence="7 8">
    <name type="scientific">Amycolatopsis pretoriensis</name>
    <dbReference type="NCBI Taxonomy" id="218821"/>
    <lineage>
        <taxon>Bacteria</taxon>
        <taxon>Bacillati</taxon>
        <taxon>Actinomycetota</taxon>
        <taxon>Actinomycetes</taxon>
        <taxon>Pseudonocardiales</taxon>
        <taxon>Pseudonocardiaceae</taxon>
        <taxon>Amycolatopsis</taxon>
    </lineage>
</organism>
<dbReference type="GO" id="GO:0005524">
    <property type="term" value="F:ATP binding"/>
    <property type="evidence" value="ECO:0007669"/>
    <property type="project" value="UniProtKB-UniRule"/>
</dbReference>
<name>A0A1H5R6W0_9PSEU</name>
<evidence type="ECO:0000259" key="6">
    <source>
        <dbReference type="PROSITE" id="PS50975"/>
    </source>
</evidence>
<evidence type="ECO:0000256" key="1">
    <source>
        <dbReference type="ARBA" id="ARBA00001936"/>
    </source>
</evidence>
<reference evidence="8" key="1">
    <citation type="submission" date="2016-10" db="EMBL/GenBank/DDBJ databases">
        <authorList>
            <person name="Varghese N."/>
            <person name="Submissions S."/>
        </authorList>
    </citation>
    <scope>NUCLEOTIDE SEQUENCE [LARGE SCALE GENOMIC DNA]</scope>
    <source>
        <strain evidence="8">DSM 44654</strain>
    </source>
</reference>
<accession>A0A1H5R6W0</accession>
<dbReference type="OrthoDB" id="24041at2"/>
<evidence type="ECO:0000256" key="3">
    <source>
        <dbReference type="ARBA" id="ARBA00022741"/>
    </source>
</evidence>
<evidence type="ECO:0000313" key="7">
    <source>
        <dbReference type="EMBL" id="SEF33248.1"/>
    </source>
</evidence>
<dbReference type="STRING" id="218821.SAMN05421837_106683"/>
<dbReference type="InterPro" id="IPR011761">
    <property type="entry name" value="ATP-grasp"/>
</dbReference>
<dbReference type="InterPro" id="IPR052032">
    <property type="entry name" value="ATP-dep_AA_Ligase"/>
</dbReference>
<proteinExistence type="predicted"/>
<dbReference type="PANTHER" id="PTHR43585">
    <property type="entry name" value="FUMIPYRROLE BIOSYNTHESIS PROTEIN C"/>
    <property type="match status" value="1"/>
</dbReference>
<dbReference type="SUPFAM" id="SSF56059">
    <property type="entry name" value="Glutathione synthetase ATP-binding domain-like"/>
    <property type="match status" value="1"/>
</dbReference>
<dbReference type="GO" id="GO:0016874">
    <property type="term" value="F:ligase activity"/>
    <property type="evidence" value="ECO:0007669"/>
    <property type="project" value="UniProtKB-KW"/>
</dbReference>
<evidence type="ECO:0000313" key="8">
    <source>
        <dbReference type="Proteomes" id="UP000198878"/>
    </source>
</evidence>
<dbReference type="InterPro" id="IPR020561">
    <property type="entry name" value="PRibGlycinamid_synth_ATP-grasp"/>
</dbReference>
<evidence type="ECO:0000256" key="2">
    <source>
        <dbReference type="ARBA" id="ARBA00022598"/>
    </source>
</evidence>
<dbReference type="EMBL" id="FNUJ01000006">
    <property type="protein sequence ID" value="SEF33248.1"/>
    <property type="molecule type" value="Genomic_DNA"/>
</dbReference>
<keyword evidence="3 5" id="KW-0547">Nucleotide-binding</keyword>
<keyword evidence="8" id="KW-1185">Reference proteome</keyword>
<keyword evidence="4 5" id="KW-0067">ATP-binding</keyword>
<comment type="cofactor">
    <cofactor evidence="1">
        <name>Mn(2+)</name>
        <dbReference type="ChEBI" id="CHEBI:29035"/>
    </cofactor>
</comment>
<evidence type="ECO:0000256" key="4">
    <source>
        <dbReference type="ARBA" id="ARBA00022840"/>
    </source>
</evidence>
<dbReference type="Gene3D" id="3.30.470.20">
    <property type="entry name" value="ATP-grasp fold, B domain"/>
    <property type="match status" value="1"/>
</dbReference>
<dbReference type="PROSITE" id="PS50975">
    <property type="entry name" value="ATP_GRASP"/>
    <property type="match status" value="1"/>
</dbReference>
<sequence length="410" mass="44189">MRVAVVDADGIAAHLPAALAAHGLETVRVRSEAPDVHLRGSAEADVRHQGDVGETAEALRRLDVGFVLAGTESGVLLADELSAALGTPGNGMRRPRARRDKYEMVAAVREAGVTTAASFSSPSVDEVVAWAEALGKWPVVLKPLASAGTDNVRICGSVDEVRGGHAAILAGTTRYGSRNETVLAQEYLHGDEYFVNTVSRDGVHHVVEVWRYHKRALDGGHWMYDYEQPVPLEEPRVADLVGYTLDVLDALEIHNGAGHTEVMLTPTGPVLVESGARMGGSHQPSVISRCIGTNQVECLALAVARPEEVTQRRLPTYRPRSFLRYVTLISPGDGVVPDEAGFAAVRTLPSFVDLVLTTPPGGPVRRTVDLATSVGYVYLEADDPEQVESDYKQLREYELNGLYTNEAVAK</sequence>
<dbReference type="GO" id="GO:0046872">
    <property type="term" value="F:metal ion binding"/>
    <property type="evidence" value="ECO:0007669"/>
    <property type="project" value="InterPro"/>
</dbReference>
<gene>
    <name evidence="7" type="ORF">SAMN05421837_106683</name>
</gene>
<dbReference type="NCBIfam" id="NF005543">
    <property type="entry name" value="PRK07206.1"/>
    <property type="match status" value="1"/>
</dbReference>
<dbReference type="Pfam" id="PF18603">
    <property type="entry name" value="LAL_C2"/>
    <property type="match status" value="1"/>
</dbReference>
<dbReference type="Proteomes" id="UP000198878">
    <property type="component" value="Unassembled WGS sequence"/>
</dbReference>
<evidence type="ECO:0000256" key="5">
    <source>
        <dbReference type="PROSITE-ProRule" id="PRU00409"/>
    </source>
</evidence>
<dbReference type="AlphaFoldDB" id="A0A1H5R6W0"/>
<keyword evidence="2" id="KW-0436">Ligase</keyword>
<dbReference type="InterPro" id="IPR040570">
    <property type="entry name" value="LAL_C2"/>
</dbReference>
<dbReference type="PANTHER" id="PTHR43585:SF2">
    <property type="entry name" value="ATP-GRASP ENZYME FSQD"/>
    <property type="match status" value="1"/>
</dbReference>
<feature type="domain" description="ATP-grasp" evidence="6">
    <location>
        <begin position="105"/>
        <end position="304"/>
    </location>
</feature>
<dbReference type="Pfam" id="PF01071">
    <property type="entry name" value="GARS_A"/>
    <property type="match status" value="1"/>
</dbReference>
<dbReference type="RefSeq" id="WP_086671475.1">
    <property type="nucleotide sequence ID" value="NZ_FNUJ01000006.1"/>
</dbReference>